<feature type="region of interest" description="Disordered" evidence="1">
    <location>
        <begin position="273"/>
        <end position="295"/>
    </location>
</feature>
<proteinExistence type="predicted"/>
<dbReference type="SUPFAM" id="SSF52540">
    <property type="entry name" value="P-loop containing nucleoside triphosphate hydrolases"/>
    <property type="match status" value="1"/>
</dbReference>
<reference evidence="2" key="1">
    <citation type="journal article" date="2015" name="Nature">
        <title>Complex archaea that bridge the gap between prokaryotes and eukaryotes.</title>
        <authorList>
            <person name="Spang A."/>
            <person name="Saw J.H."/>
            <person name="Jorgensen S.L."/>
            <person name="Zaremba-Niedzwiedzka K."/>
            <person name="Martijn J."/>
            <person name="Lind A.E."/>
            <person name="van Eijk R."/>
            <person name="Schleper C."/>
            <person name="Guy L."/>
            <person name="Ettema T.J."/>
        </authorList>
    </citation>
    <scope>NUCLEOTIDE SEQUENCE</scope>
</reference>
<feature type="non-terminal residue" evidence="2">
    <location>
        <position position="1"/>
    </location>
</feature>
<dbReference type="EMBL" id="LAZR01046615">
    <property type="protein sequence ID" value="KKK96121.1"/>
    <property type="molecule type" value="Genomic_DNA"/>
</dbReference>
<feature type="compositionally biased region" description="Polar residues" evidence="1">
    <location>
        <begin position="277"/>
        <end position="295"/>
    </location>
</feature>
<comment type="caution">
    <text evidence="2">The sequence shown here is derived from an EMBL/GenBank/DDBJ whole genome shotgun (WGS) entry which is preliminary data.</text>
</comment>
<gene>
    <name evidence="2" type="ORF">LCGC14_2665970</name>
</gene>
<accession>A0A0F9CHF5</accession>
<evidence type="ECO:0000313" key="2">
    <source>
        <dbReference type="EMBL" id="KKK96121.1"/>
    </source>
</evidence>
<organism evidence="2">
    <name type="scientific">marine sediment metagenome</name>
    <dbReference type="NCBI Taxonomy" id="412755"/>
    <lineage>
        <taxon>unclassified sequences</taxon>
        <taxon>metagenomes</taxon>
        <taxon>ecological metagenomes</taxon>
    </lineage>
</organism>
<name>A0A0F9CHF5_9ZZZZ</name>
<protein>
    <recommendedName>
        <fullName evidence="3">Zona occludens toxin N-terminal domain-containing protein</fullName>
    </recommendedName>
</protein>
<dbReference type="InterPro" id="IPR027417">
    <property type="entry name" value="P-loop_NTPase"/>
</dbReference>
<evidence type="ECO:0008006" key="3">
    <source>
        <dbReference type="Google" id="ProtNLM"/>
    </source>
</evidence>
<sequence>CVKNKFDVILFIEGARGIGKSTLGYKISLRLHSRGVVKFIPQTHLVYSREDTIKLLATKIRHVILSDELINVAYNRDFFEKEQKTLLKAINMYRDSENVLIGCIPKFEDLDIQMKRLCKIRISVIRRGVALIHIPLKGIFLPDPWDTQGNIKKELKKNKSYGKLSTVKGVLIFKDITEPQREIYEAIKKTRRGHVFDDKLLNNITNPDQVFFDRVYGMLTKGHLSKDGLESICRAQGKIISSFRDRLNKKLREDPDKKQTVQAYLDIAAKRYEKSSNGDSLSQSIEETRSTTTTG</sequence>
<dbReference type="AlphaFoldDB" id="A0A0F9CHF5"/>
<evidence type="ECO:0000256" key="1">
    <source>
        <dbReference type="SAM" id="MobiDB-lite"/>
    </source>
</evidence>